<evidence type="ECO:0000256" key="1">
    <source>
        <dbReference type="SAM" id="MobiDB-lite"/>
    </source>
</evidence>
<dbReference type="EMBL" id="MIPT01000001">
    <property type="protein sequence ID" value="OHT18742.1"/>
    <property type="molecule type" value="Genomic_DNA"/>
</dbReference>
<keyword evidence="3" id="KW-1185">Reference proteome</keyword>
<protein>
    <recommendedName>
        <fullName evidence="4">DUF883 domain-containing protein</fullName>
    </recommendedName>
</protein>
<dbReference type="RefSeq" id="WP_015459315.1">
    <property type="nucleotide sequence ID" value="NZ_MIPT01000001.1"/>
</dbReference>
<reference evidence="2 3" key="1">
    <citation type="submission" date="2016-09" db="EMBL/GenBank/DDBJ databases">
        <title>Metabolic pathway, cell adaptation mechanisms and a novel monoxygenase revealed through proteogenomic-transcription analysis of a Sphingomonas haloaromaticamans strain degrading the fungicide ortho-phenylphenol.</title>
        <authorList>
            <person name="Perruchon C."/>
            <person name="Papadopoulou E.S."/>
            <person name="Rousidou C."/>
            <person name="Vasileiadis S."/>
            <person name="Tanou G."/>
            <person name="Amoutzias G."/>
            <person name="Molassiotis A."/>
            <person name="Karpouzas D.G."/>
        </authorList>
    </citation>
    <scope>NUCLEOTIDE SEQUENCE [LARGE SCALE GENOMIC DNA]</scope>
    <source>
        <strain evidence="2 3">P3</strain>
    </source>
</reference>
<gene>
    <name evidence="2" type="ORF">BHE75_00718</name>
</gene>
<name>A0A1S1HA69_9SPHN</name>
<proteinExistence type="predicted"/>
<organism evidence="2 3">
    <name type="scientific">Edaphosphingomonas haloaromaticamans</name>
    <dbReference type="NCBI Taxonomy" id="653954"/>
    <lineage>
        <taxon>Bacteria</taxon>
        <taxon>Pseudomonadati</taxon>
        <taxon>Pseudomonadota</taxon>
        <taxon>Alphaproteobacteria</taxon>
        <taxon>Sphingomonadales</taxon>
        <taxon>Rhizorhabdaceae</taxon>
        <taxon>Edaphosphingomonas</taxon>
    </lineage>
</organism>
<comment type="caution">
    <text evidence="2">The sequence shown here is derived from an EMBL/GenBank/DDBJ whole genome shotgun (WGS) entry which is preliminary data.</text>
</comment>
<feature type="region of interest" description="Disordered" evidence="1">
    <location>
        <begin position="1"/>
        <end position="56"/>
    </location>
</feature>
<dbReference type="AlphaFoldDB" id="A0A1S1HA69"/>
<evidence type="ECO:0000313" key="3">
    <source>
        <dbReference type="Proteomes" id="UP000179467"/>
    </source>
</evidence>
<evidence type="ECO:0000313" key="2">
    <source>
        <dbReference type="EMBL" id="OHT18742.1"/>
    </source>
</evidence>
<dbReference type="Proteomes" id="UP000179467">
    <property type="component" value="Unassembled WGS sequence"/>
</dbReference>
<sequence>MSNSVKDSAERAGAYASEKLSEAKDQLRERAHNTRVAASEALESAREKASEAKSATIQGIEDNPVAALVAGIAIGAVVGALLPRGEREKAALAPVGGKLNEAARVAIAAAKEAGRETLDDLGINKDAASQQVGKLFEAATRSAGAAGSAAVNAVKNH</sequence>
<dbReference type="OrthoDB" id="7571422at2"/>
<evidence type="ECO:0008006" key="4">
    <source>
        <dbReference type="Google" id="ProtNLM"/>
    </source>
</evidence>
<feature type="compositionally biased region" description="Basic and acidic residues" evidence="1">
    <location>
        <begin position="19"/>
        <end position="32"/>
    </location>
</feature>
<dbReference type="Gene3D" id="6.10.140.1430">
    <property type="match status" value="1"/>
</dbReference>
<accession>A0A1S1HA69</accession>